<feature type="compositionally biased region" description="Polar residues" evidence="1">
    <location>
        <begin position="37"/>
        <end position="47"/>
    </location>
</feature>
<feature type="region of interest" description="Disordered" evidence="1">
    <location>
        <begin position="32"/>
        <end position="94"/>
    </location>
</feature>
<name>A0ABD5S361_9EURY</name>
<organism evidence="2 3">
    <name type="scientific">Halobium palmae</name>
    <dbReference type="NCBI Taxonomy" id="1776492"/>
    <lineage>
        <taxon>Archaea</taxon>
        <taxon>Methanobacteriati</taxon>
        <taxon>Methanobacteriota</taxon>
        <taxon>Stenosarchaea group</taxon>
        <taxon>Halobacteria</taxon>
        <taxon>Halobacteriales</taxon>
        <taxon>Haloferacaceae</taxon>
        <taxon>Halobium</taxon>
    </lineage>
</organism>
<sequence length="94" mass="9559">MSTVSGCTFRESGGGVLIMLARGSVERIADGARCDGSNASGSSTARSRTGPPHGAVTPSPADSLVPFGHSLTPRATPFGHSLTPRATPFGHERP</sequence>
<reference evidence="2 3" key="1">
    <citation type="journal article" date="2019" name="Int. J. Syst. Evol. Microbiol.">
        <title>The Global Catalogue of Microorganisms (GCM) 10K type strain sequencing project: providing services to taxonomists for standard genome sequencing and annotation.</title>
        <authorList>
            <consortium name="The Broad Institute Genomics Platform"/>
            <consortium name="The Broad Institute Genome Sequencing Center for Infectious Disease"/>
            <person name="Wu L."/>
            <person name="Ma J."/>
        </authorList>
    </citation>
    <scope>NUCLEOTIDE SEQUENCE [LARGE SCALE GENOMIC DNA]</scope>
    <source>
        <strain evidence="2 3">NBRC 111368</strain>
    </source>
</reference>
<dbReference type="AlphaFoldDB" id="A0ABD5S361"/>
<evidence type="ECO:0000256" key="1">
    <source>
        <dbReference type="SAM" id="MobiDB-lite"/>
    </source>
</evidence>
<evidence type="ECO:0000313" key="3">
    <source>
        <dbReference type="Proteomes" id="UP001596328"/>
    </source>
</evidence>
<gene>
    <name evidence="2" type="ORF">ACFQE1_13955</name>
</gene>
<keyword evidence="3" id="KW-1185">Reference proteome</keyword>
<protein>
    <submittedName>
        <fullName evidence="2">Uncharacterized protein</fullName>
    </submittedName>
</protein>
<dbReference type="EMBL" id="JBHSWU010000534">
    <property type="protein sequence ID" value="MFC6725452.1"/>
    <property type="molecule type" value="Genomic_DNA"/>
</dbReference>
<comment type="caution">
    <text evidence="2">The sequence shown here is derived from an EMBL/GenBank/DDBJ whole genome shotgun (WGS) entry which is preliminary data.</text>
</comment>
<feature type="non-terminal residue" evidence="2">
    <location>
        <position position="94"/>
    </location>
</feature>
<accession>A0ABD5S361</accession>
<evidence type="ECO:0000313" key="2">
    <source>
        <dbReference type="EMBL" id="MFC6725452.1"/>
    </source>
</evidence>
<dbReference type="Proteomes" id="UP001596328">
    <property type="component" value="Unassembled WGS sequence"/>
</dbReference>
<proteinExistence type="predicted"/>